<keyword evidence="3" id="KW-0812">Transmembrane</keyword>
<evidence type="ECO:0000313" key="6">
    <source>
        <dbReference type="EMBL" id="CAB3985671.1"/>
    </source>
</evidence>
<keyword evidence="5" id="KW-0472">Membrane</keyword>
<evidence type="ECO:0000256" key="3">
    <source>
        <dbReference type="ARBA" id="ARBA00022692"/>
    </source>
</evidence>
<dbReference type="EMBL" id="CACRXK020000901">
    <property type="protein sequence ID" value="CAB3985671.1"/>
    <property type="molecule type" value="Genomic_DNA"/>
</dbReference>
<evidence type="ECO:0000256" key="5">
    <source>
        <dbReference type="ARBA" id="ARBA00023136"/>
    </source>
</evidence>
<organism evidence="6 7">
    <name type="scientific">Paramuricea clavata</name>
    <name type="common">Red gorgonian</name>
    <name type="synonym">Violescent sea-whip</name>
    <dbReference type="NCBI Taxonomy" id="317549"/>
    <lineage>
        <taxon>Eukaryota</taxon>
        <taxon>Metazoa</taxon>
        <taxon>Cnidaria</taxon>
        <taxon>Anthozoa</taxon>
        <taxon>Octocorallia</taxon>
        <taxon>Malacalcyonacea</taxon>
        <taxon>Plexauridae</taxon>
        <taxon>Paramuricea</taxon>
    </lineage>
</organism>
<dbReference type="OrthoDB" id="1111004at2759"/>
<dbReference type="Pfam" id="PF09775">
    <property type="entry name" value="Keratin_assoc"/>
    <property type="match status" value="1"/>
</dbReference>
<name>A0A6S7GLI6_PARCT</name>
<proteinExistence type="inferred from homology"/>
<keyword evidence="7" id="KW-1185">Reference proteome</keyword>
<sequence length="134" mass="14721">MALPTSTSCLFSATLAVLTLAAMMAFKSQLASKEWLTIFGGFLGSQFFIFMLTAVGNFERMSFGKNFQTKLIPEIVFCLLTSMFVSGLVHRVCVTTCFIFSSIALYYMAHLSNIKYAPVVMRPAATTGKGRKGQ</sequence>
<dbReference type="Proteomes" id="UP001152795">
    <property type="component" value="Unassembled WGS sequence"/>
</dbReference>
<protein>
    <submittedName>
        <fullName evidence="6">Keratinocyte-associated 2-like</fullName>
    </submittedName>
</protein>
<evidence type="ECO:0000313" key="7">
    <source>
        <dbReference type="Proteomes" id="UP001152795"/>
    </source>
</evidence>
<comment type="caution">
    <text evidence="6">The sequence shown here is derived from an EMBL/GenBank/DDBJ whole genome shotgun (WGS) entry which is preliminary data.</text>
</comment>
<accession>A0A6S7GLI6</accession>
<dbReference type="AlphaFoldDB" id="A0A6S7GLI6"/>
<comment type="similarity">
    <text evidence="2">Belongs to the KRTCAP2 family.</text>
</comment>
<reference evidence="6" key="1">
    <citation type="submission" date="2020-04" db="EMBL/GenBank/DDBJ databases">
        <authorList>
            <person name="Alioto T."/>
            <person name="Alioto T."/>
            <person name="Gomez Garrido J."/>
        </authorList>
    </citation>
    <scope>NUCLEOTIDE SEQUENCE</scope>
    <source>
        <strain evidence="6">A484AB</strain>
    </source>
</reference>
<gene>
    <name evidence="6" type="ORF">PACLA_8A035264</name>
</gene>
<evidence type="ECO:0000256" key="1">
    <source>
        <dbReference type="ARBA" id="ARBA00004141"/>
    </source>
</evidence>
<evidence type="ECO:0000256" key="2">
    <source>
        <dbReference type="ARBA" id="ARBA00007279"/>
    </source>
</evidence>
<dbReference type="PANTHER" id="PTHR32001">
    <property type="entry name" value="KERATINOCYTE-ASSOCIATED PROTEIN 2"/>
    <property type="match status" value="1"/>
</dbReference>
<comment type="subcellular location">
    <subcellularLocation>
        <location evidence="1">Membrane</location>
        <topology evidence="1">Multi-pass membrane protein</topology>
    </subcellularLocation>
</comment>
<evidence type="ECO:0000256" key="4">
    <source>
        <dbReference type="ARBA" id="ARBA00022989"/>
    </source>
</evidence>
<dbReference type="PANTHER" id="PTHR32001:SF1">
    <property type="entry name" value="KERATINOCYTE-ASSOCIATED PROTEIN 2"/>
    <property type="match status" value="1"/>
</dbReference>
<dbReference type="InterPro" id="IPR018614">
    <property type="entry name" value="KRTCAP2"/>
</dbReference>
<keyword evidence="4" id="KW-1133">Transmembrane helix</keyword>
<dbReference type="GO" id="GO:0016020">
    <property type="term" value="C:membrane"/>
    <property type="evidence" value="ECO:0007669"/>
    <property type="project" value="UniProtKB-SubCell"/>
</dbReference>